<dbReference type="Proteomes" id="UP000887013">
    <property type="component" value="Unassembled WGS sequence"/>
</dbReference>
<reference evidence="2" key="1">
    <citation type="submission" date="2020-08" db="EMBL/GenBank/DDBJ databases">
        <title>Multicomponent nature underlies the extraordinary mechanical properties of spider dragline silk.</title>
        <authorList>
            <person name="Kono N."/>
            <person name="Nakamura H."/>
            <person name="Mori M."/>
            <person name="Yoshida Y."/>
            <person name="Ohtoshi R."/>
            <person name="Malay A.D."/>
            <person name="Moran D.A.P."/>
            <person name="Tomita M."/>
            <person name="Numata K."/>
            <person name="Arakawa K."/>
        </authorList>
    </citation>
    <scope>NUCLEOTIDE SEQUENCE</scope>
</reference>
<dbReference type="EMBL" id="BMAW01062245">
    <property type="protein sequence ID" value="GFT35064.1"/>
    <property type="molecule type" value="Genomic_DNA"/>
</dbReference>
<evidence type="ECO:0000313" key="2">
    <source>
        <dbReference type="EMBL" id="GFT35064.1"/>
    </source>
</evidence>
<feature type="compositionally biased region" description="Basic residues" evidence="1">
    <location>
        <begin position="156"/>
        <end position="170"/>
    </location>
</feature>
<dbReference type="AlphaFoldDB" id="A0A8X6NVZ9"/>
<protein>
    <submittedName>
        <fullName evidence="2">Uncharacterized protein</fullName>
    </submittedName>
</protein>
<feature type="compositionally biased region" description="Polar residues" evidence="1">
    <location>
        <begin position="208"/>
        <end position="217"/>
    </location>
</feature>
<keyword evidence="3" id="KW-1185">Reference proteome</keyword>
<evidence type="ECO:0000256" key="1">
    <source>
        <dbReference type="SAM" id="MobiDB-lite"/>
    </source>
</evidence>
<sequence length="217" mass="24568">MPARLHFGSQRNLQDIQSEKIEQTTDLVKDSKFSQYLLPILGERLKRAAGRTGEWPCGGKAPPATRDCSHGSGEFLSHLSRRVSTRRGQLTLRVWVSYDPQTGEASSPGRPEAAMRVRKFGVQCVLQFNQLSQQAAFFIDPHPNEKEATIHIDIHPRRRRRPGHERRRLNRRQETPYGRAPAEEETTTTTQSPERNAPNPKPEPEPNAQSTGRPLPP</sequence>
<gene>
    <name evidence="2" type="ORF">NPIL_668491</name>
</gene>
<comment type="caution">
    <text evidence="2">The sequence shown here is derived from an EMBL/GenBank/DDBJ whole genome shotgun (WGS) entry which is preliminary data.</text>
</comment>
<accession>A0A8X6NVZ9</accession>
<evidence type="ECO:0000313" key="3">
    <source>
        <dbReference type="Proteomes" id="UP000887013"/>
    </source>
</evidence>
<feature type="region of interest" description="Disordered" evidence="1">
    <location>
        <begin position="148"/>
        <end position="217"/>
    </location>
</feature>
<name>A0A8X6NVZ9_NEPPI</name>
<feature type="compositionally biased region" description="Low complexity" evidence="1">
    <location>
        <begin position="187"/>
        <end position="198"/>
    </location>
</feature>
<proteinExistence type="predicted"/>
<organism evidence="2 3">
    <name type="scientific">Nephila pilipes</name>
    <name type="common">Giant wood spider</name>
    <name type="synonym">Nephila maculata</name>
    <dbReference type="NCBI Taxonomy" id="299642"/>
    <lineage>
        <taxon>Eukaryota</taxon>
        <taxon>Metazoa</taxon>
        <taxon>Ecdysozoa</taxon>
        <taxon>Arthropoda</taxon>
        <taxon>Chelicerata</taxon>
        <taxon>Arachnida</taxon>
        <taxon>Araneae</taxon>
        <taxon>Araneomorphae</taxon>
        <taxon>Entelegynae</taxon>
        <taxon>Araneoidea</taxon>
        <taxon>Nephilidae</taxon>
        <taxon>Nephila</taxon>
    </lineage>
</organism>